<sequence>MGARGDRKAMRVTASAVVDQLHLGDHVCWVDDDETGSLHAAGRFVASGLRLGHKVVWFTDGVSPAAVRAHLDGAGVPTEAALAGGQLRIAPAVEGYAAEGPFTPDEMIGNLTTEILRARREDRAGVRVVGDMGWAIRQGVSVADLVRYEAEVNRLFLDGEAAAMCLYDRRLFPAEYLLPTTAAHPATVGRNAGRAWAPMLRAYRTREPHGLRLVGEVDQSNRGAFAAMLEHLTGPGTNQRTAVLDVSELRFADVGAASALARVRRNAPSEVRLVGCRPALTRLLDLVDGTDPGPPA</sequence>
<dbReference type="InterPro" id="IPR002645">
    <property type="entry name" value="STAS_dom"/>
</dbReference>
<reference evidence="2 3" key="1">
    <citation type="submission" date="2016-06" db="EMBL/GenBank/DDBJ databases">
        <authorList>
            <person name="Kjaerup R.B."/>
            <person name="Dalgaard T.S."/>
            <person name="Juul-Madsen H.R."/>
        </authorList>
    </citation>
    <scope>NUCLEOTIDE SEQUENCE [LARGE SCALE GENOMIC DNA]</scope>
    <source>
        <strain evidence="2 3">DSM 43821</strain>
    </source>
</reference>
<dbReference type="Proteomes" id="UP000198228">
    <property type="component" value="Chromosome I"/>
</dbReference>
<dbReference type="SUPFAM" id="SSF52091">
    <property type="entry name" value="SpoIIaa-like"/>
    <property type="match status" value="1"/>
</dbReference>
<dbReference type="PROSITE" id="PS50801">
    <property type="entry name" value="STAS"/>
    <property type="match status" value="1"/>
</dbReference>
<dbReference type="Pfam" id="PF13466">
    <property type="entry name" value="STAS_2"/>
    <property type="match status" value="1"/>
</dbReference>
<dbReference type="Gene3D" id="3.30.750.24">
    <property type="entry name" value="STAS domain"/>
    <property type="match status" value="1"/>
</dbReference>
<proteinExistence type="predicted"/>
<dbReference type="InterPro" id="IPR058548">
    <property type="entry name" value="MlaB-like_STAS"/>
</dbReference>
<organism evidence="2 3">
    <name type="scientific">Micromonospora purpureochromogenes</name>
    <dbReference type="NCBI Taxonomy" id="47872"/>
    <lineage>
        <taxon>Bacteria</taxon>
        <taxon>Bacillati</taxon>
        <taxon>Actinomycetota</taxon>
        <taxon>Actinomycetes</taxon>
        <taxon>Micromonosporales</taxon>
        <taxon>Micromonosporaceae</taxon>
        <taxon>Micromonospora</taxon>
    </lineage>
</organism>
<evidence type="ECO:0000313" key="2">
    <source>
        <dbReference type="EMBL" id="SCF22180.1"/>
    </source>
</evidence>
<evidence type="ECO:0000259" key="1">
    <source>
        <dbReference type="PROSITE" id="PS50801"/>
    </source>
</evidence>
<dbReference type="Pfam" id="PF14417">
    <property type="entry name" value="MEDS"/>
    <property type="match status" value="1"/>
</dbReference>
<feature type="domain" description="STAS" evidence="1">
    <location>
        <begin position="211"/>
        <end position="296"/>
    </location>
</feature>
<dbReference type="CDD" id="cd07043">
    <property type="entry name" value="STAS_anti-anti-sigma_factors"/>
    <property type="match status" value="1"/>
</dbReference>
<gene>
    <name evidence="2" type="ORF">GA0074696_3541</name>
</gene>
<name>A0A1C4YNC8_9ACTN</name>
<accession>A0A1C4YNC8</accession>
<dbReference type="InterPro" id="IPR036513">
    <property type="entry name" value="STAS_dom_sf"/>
</dbReference>
<protein>
    <submittedName>
        <fullName evidence="2">STAS domain-containing protein</fullName>
    </submittedName>
</protein>
<dbReference type="EMBL" id="LT607410">
    <property type="protein sequence ID" value="SCF22180.1"/>
    <property type="molecule type" value="Genomic_DNA"/>
</dbReference>
<evidence type="ECO:0000313" key="3">
    <source>
        <dbReference type="Proteomes" id="UP000198228"/>
    </source>
</evidence>
<dbReference type="AlphaFoldDB" id="A0A1C4YNC8"/>
<dbReference type="InterPro" id="IPR025847">
    <property type="entry name" value="MEDS_domain"/>
</dbReference>